<dbReference type="PANTHER" id="PTHR42855:SF1">
    <property type="entry name" value="ABC TRANSPORTER DOMAIN-CONTAINING PROTEIN"/>
    <property type="match status" value="1"/>
</dbReference>
<proteinExistence type="predicted"/>
<accession>A0A4R6TV69</accession>
<dbReference type="GO" id="GO:0005524">
    <property type="term" value="F:ATP binding"/>
    <property type="evidence" value="ECO:0007669"/>
    <property type="project" value="UniProtKB-KW"/>
</dbReference>
<evidence type="ECO:0000259" key="4">
    <source>
        <dbReference type="PROSITE" id="PS50893"/>
    </source>
</evidence>
<dbReference type="SUPFAM" id="SSF52540">
    <property type="entry name" value="P-loop containing nucleoside triphosphate hydrolases"/>
    <property type="match status" value="2"/>
</dbReference>
<dbReference type="InterPro" id="IPR027417">
    <property type="entry name" value="P-loop_NTPase"/>
</dbReference>
<dbReference type="PANTHER" id="PTHR42855">
    <property type="entry name" value="ABC TRANSPORTER ATP-BINDING SUBUNIT"/>
    <property type="match status" value="1"/>
</dbReference>
<reference evidence="5 6" key="1">
    <citation type="submission" date="2019-03" db="EMBL/GenBank/DDBJ databases">
        <title>Genomic Encyclopedia of Type Strains, Phase IV (KMG-IV): sequencing the most valuable type-strain genomes for metagenomic binning, comparative biology and taxonomic classification.</title>
        <authorList>
            <person name="Goeker M."/>
        </authorList>
    </citation>
    <scope>NUCLEOTIDE SEQUENCE [LARGE SCALE GENOMIC DNA]</scope>
    <source>
        <strain evidence="5 6">DSM 28697</strain>
    </source>
</reference>
<dbReference type="InterPro" id="IPR003439">
    <property type="entry name" value="ABC_transporter-like_ATP-bd"/>
</dbReference>
<dbReference type="AlphaFoldDB" id="A0A4R6TV69"/>
<keyword evidence="6" id="KW-1185">Reference proteome</keyword>
<dbReference type="GO" id="GO:0016887">
    <property type="term" value="F:ATP hydrolysis activity"/>
    <property type="evidence" value="ECO:0007669"/>
    <property type="project" value="InterPro"/>
</dbReference>
<sequence length="626" mass="70522">MSVLIAEHLHKAFGEKKLFDDVSLTIERKDRIGLIGVNGTGKSSLLRVLAEEEAPDTGAVNHANTFSVVFVKQEPVFAENTTVLSYVFDGEAEMLLAVKHYEASLLALASQPESETAQAKLFQTQQTMDRLGAWDAQSKAKTILTKLGIFDFAANVQELSGGQQKRVALARALIQPVDLLLLDEPTNHLDHETVEWLEHYLASYEGALLMVTHDRYFLNNVVNTMYELDDGKLYQHKGTYASYLQAKEERLNEENLQHAKHQNLLRREMAWLQRGAKARTTKQKARKDRVEALKNKKGPANRTTLDISLHSERLGNDVIALDDAAFAYPNHKVLSHCNVTLEPFERVGIVGENGSGKTTLLQLMAGELTPSEGEVKRGETVRLGIYRQTHEDLNGDLRVVDYIKERAEVIQNADGEQVTAEQMLEAFLFPRSAQQTFIRRLSGGEKKRLYLLRVLMEAPNVIFLDEPTNDLDTETLGVLEQYLDSFKGTVVTVSHDRYFLDRVVDRVIWVEGNGQTTAIQGGYSEWLDAKTLQHQEAAAEKEARKAEAAPKTTKKKKMSYQEQKEWDRIEEDIADAEGEVERLTLAVAEAGHDAEKTQSLFSEQQDAEEKLQQLYDRWEALAALAE</sequence>
<dbReference type="Pfam" id="PF00005">
    <property type="entry name" value="ABC_tran"/>
    <property type="match status" value="2"/>
</dbReference>
<dbReference type="SMART" id="SM00382">
    <property type="entry name" value="AAA"/>
    <property type="match status" value="2"/>
</dbReference>
<dbReference type="FunFam" id="3.40.50.300:FF:000011">
    <property type="entry name" value="Putative ABC transporter ATP-binding component"/>
    <property type="match status" value="1"/>
</dbReference>
<dbReference type="InterPro" id="IPR003593">
    <property type="entry name" value="AAA+_ATPase"/>
</dbReference>
<evidence type="ECO:0000313" key="6">
    <source>
        <dbReference type="Proteomes" id="UP000295632"/>
    </source>
</evidence>
<comment type="caution">
    <text evidence="5">The sequence shown here is derived from an EMBL/GenBank/DDBJ whole genome shotgun (WGS) entry which is preliminary data.</text>
</comment>
<feature type="region of interest" description="Disordered" evidence="3">
    <location>
        <begin position="540"/>
        <end position="561"/>
    </location>
</feature>
<dbReference type="PROSITE" id="PS50893">
    <property type="entry name" value="ABC_TRANSPORTER_2"/>
    <property type="match status" value="2"/>
</dbReference>
<dbReference type="RefSeq" id="WP_133581594.1">
    <property type="nucleotide sequence ID" value="NZ_SNYJ01000017.1"/>
</dbReference>
<evidence type="ECO:0000256" key="3">
    <source>
        <dbReference type="SAM" id="MobiDB-lite"/>
    </source>
</evidence>
<dbReference type="Gene3D" id="3.40.50.300">
    <property type="entry name" value="P-loop containing nucleotide triphosphate hydrolases"/>
    <property type="match status" value="2"/>
</dbReference>
<evidence type="ECO:0000256" key="2">
    <source>
        <dbReference type="ARBA" id="ARBA00022840"/>
    </source>
</evidence>
<dbReference type="InterPro" id="IPR032524">
    <property type="entry name" value="ABC_tran_C"/>
</dbReference>
<feature type="domain" description="ABC transporter" evidence="4">
    <location>
        <begin position="319"/>
        <end position="537"/>
    </location>
</feature>
<dbReference type="PROSITE" id="PS00211">
    <property type="entry name" value="ABC_TRANSPORTER_1"/>
    <property type="match status" value="1"/>
</dbReference>
<dbReference type="Gene3D" id="1.10.287.380">
    <property type="entry name" value="Valyl-tRNA synthetase, C-terminal domain"/>
    <property type="match status" value="1"/>
</dbReference>
<dbReference type="InterPro" id="IPR037118">
    <property type="entry name" value="Val-tRNA_synth_C_sf"/>
</dbReference>
<gene>
    <name evidence="5" type="ORF">EV213_11716</name>
</gene>
<dbReference type="Pfam" id="PF16326">
    <property type="entry name" value="ABC_tran_CTD"/>
    <property type="match status" value="1"/>
</dbReference>
<dbReference type="OrthoDB" id="9760950at2"/>
<dbReference type="InterPro" id="IPR017871">
    <property type="entry name" value="ABC_transporter-like_CS"/>
</dbReference>
<keyword evidence="1" id="KW-0547">Nucleotide-binding</keyword>
<feature type="domain" description="ABC transporter" evidence="4">
    <location>
        <begin position="4"/>
        <end position="255"/>
    </location>
</feature>
<organism evidence="5 6">
    <name type="scientific">Aureibacillus halotolerans</name>
    <dbReference type="NCBI Taxonomy" id="1508390"/>
    <lineage>
        <taxon>Bacteria</taxon>
        <taxon>Bacillati</taxon>
        <taxon>Bacillota</taxon>
        <taxon>Bacilli</taxon>
        <taxon>Bacillales</taxon>
        <taxon>Bacillaceae</taxon>
        <taxon>Aureibacillus</taxon>
    </lineage>
</organism>
<dbReference type="Pfam" id="PF12848">
    <property type="entry name" value="ABC_tran_Xtn"/>
    <property type="match status" value="1"/>
</dbReference>
<protein>
    <submittedName>
        <fullName evidence="5">ATP-binding cassette subfamily F protein uup</fullName>
    </submittedName>
</protein>
<evidence type="ECO:0000256" key="1">
    <source>
        <dbReference type="ARBA" id="ARBA00022741"/>
    </source>
</evidence>
<dbReference type="InterPro" id="IPR032781">
    <property type="entry name" value="ABC_tran_Xtn"/>
</dbReference>
<dbReference type="EMBL" id="SNYJ01000017">
    <property type="protein sequence ID" value="TDQ36552.1"/>
    <property type="molecule type" value="Genomic_DNA"/>
</dbReference>
<keyword evidence="2 5" id="KW-0067">ATP-binding</keyword>
<evidence type="ECO:0000313" key="5">
    <source>
        <dbReference type="EMBL" id="TDQ36552.1"/>
    </source>
</evidence>
<dbReference type="Proteomes" id="UP000295632">
    <property type="component" value="Unassembled WGS sequence"/>
</dbReference>
<dbReference type="CDD" id="cd03221">
    <property type="entry name" value="ABCF_EF-3"/>
    <property type="match status" value="2"/>
</dbReference>
<dbReference type="GO" id="GO:0003677">
    <property type="term" value="F:DNA binding"/>
    <property type="evidence" value="ECO:0007669"/>
    <property type="project" value="InterPro"/>
</dbReference>
<dbReference type="InterPro" id="IPR051309">
    <property type="entry name" value="ABCF_ATPase"/>
</dbReference>
<name>A0A4R6TV69_9BACI</name>